<reference evidence="1 2" key="1">
    <citation type="submission" date="2019-02" db="EMBL/GenBank/DDBJ databases">
        <title>Deep-cultivation of Planctomycetes and their phenomic and genomic characterization uncovers novel biology.</title>
        <authorList>
            <person name="Wiegand S."/>
            <person name="Jogler M."/>
            <person name="Boedeker C."/>
            <person name="Pinto D."/>
            <person name="Vollmers J."/>
            <person name="Rivas-Marin E."/>
            <person name="Kohn T."/>
            <person name="Peeters S.H."/>
            <person name="Heuer A."/>
            <person name="Rast P."/>
            <person name="Oberbeckmann S."/>
            <person name="Bunk B."/>
            <person name="Jeske O."/>
            <person name="Meyerdierks A."/>
            <person name="Storesund J.E."/>
            <person name="Kallscheuer N."/>
            <person name="Luecker S."/>
            <person name="Lage O.M."/>
            <person name="Pohl T."/>
            <person name="Merkel B.J."/>
            <person name="Hornburger P."/>
            <person name="Mueller R.-W."/>
            <person name="Bruemmer F."/>
            <person name="Labrenz M."/>
            <person name="Spormann A.M."/>
            <person name="Op den Camp H."/>
            <person name="Overmann J."/>
            <person name="Amann R."/>
            <person name="Jetten M.S.M."/>
            <person name="Mascher T."/>
            <person name="Medema M.H."/>
            <person name="Devos D.P."/>
            <person name="Kaster A.-K."/>
            <person name="Ovreas L."/>
            <person name="Rohde M."/>
            <person name="Galperin M.Y."/>
            <person name="Jogler C."/>
        </authorList>
    </citation>
    <scope>NUCLEOTIDE SEQUENCE [LARGE SCALE GENOMIC DNA]</scope>
    <source>
        <strain evidence="1 2">Pan216</strain>
    </source>
</reference>
<evidence type="ECO:0000313" key="2">
    <source>
        <dbReference type="Proteomes" id="UP000317093"/>
    </source>
</evidence>
<protein>
    <recommendedName>
        <fullName evidence="3">Nickel uptake substrate-specific transmembrane region</fullName>
    </recommendedName>
</protein>
<dbReference type="Gene3D" id="2.60.40.10">
    <property type="entry name" value="Immunoglobulins"/>
    <property type="match status" value="1"/>
</dbReference>
<evidence type="ECO:0008006" key="3">
    <source>
        <dbReference type="Google" id="ProtNLM"/>
    </source>
</evidence>
<dbReference type="AlphaFoldDB" id="A0A518B6K8"/>
<sequence>MVARTVWQALVGLRRVANASSKFPDHLRHQIPTTVVHEEVQLETMRVGRRVSLALVCLATSQLIGCGSEVASAAKPYPVAGLVTVQGKPLDNAHVMFVSLEGTEAGHMGQTDREGKFEMSAVPEGEYRVQIERQANNAMPDPRYAPYGAKSPLRAKVGEGTTNFTFDLDIAKK</sequence>
<name>A0A518B6K8_9BACT</name>
<dbReference type="KEGG" id="knv:Pan216_34750"/>
<organism evidence="1 2">
    <name type="scientific">Kolteria novifilia</name>
    <dbReference type="NCBI Taxonomy" id="2527975"/>
    <lineage>
        <taxon>Bacteria</taxon>
        <taxon>Pseudomonadati</taxon>
        <taxon>Planctomycetota</taxon>
        <taxon>Planctomycetia</taxon>
        <taxon>Kolteriales</taxon>
        <taxon>Kolteriaceae</taxon>
        <taxon>Kolteria</taxon>
    </lineage>
</organism>
<proteinExistence type="predicted"/>
<dbReference type="SUPFAM" id="SSF49478">
    <property type="entry name" value="Cna protein B-type domain"/>
    <property type="match status" value="1"/>
</dbReference>
<gene>
    <name evidence="1" type="ORF">Pan216_34750</name>
</gene>
<dbReference type="EMBL" id="CP036279">
    <property type="protein sequence ID" value="QDU62608.1"/>
    <property type="molecule type" value="Genomic_DNA"/>
</dbReference>
<evidence type="ECO:0000313" key="1">
    <source>
        <dbReference type="EMBL" id="QDU62608.1"/>
    </source>
</evidence>
<accession>A0A518B6K8</accession>
<keyword evidence="2" id="KW-1185">Reference proteome</keyword>
<dbReference type="Proteomes" id="UP000317093">
    <property type="component" value="Chromosome"/>
</dbReference>
<dbReference type="InterPro" id="IPR013783">
    <property type="entry name" value="Ig-like_fold"/>
</dbReference>